<comment type="caution">
    <text evidence="1">The sequence shown here is derived from an EMBL/GenBank/DDBJ whole genome shotgun (WGS) entry which is preliminary data.</text>
</comment>
<dbReference type="AlphaFoldDB" id="A0A9N9DZE5"/>
<keyword evidence="2" id="KW-1185">Reference proteome</keyword>
<dbReference type="Proteomes" id="UP000789342">
    <property type="component" value="Unassembled WGS sequence"/>
</dbReference>
<organism evidence="1 2">
    <name type="scientific">Acaulospora morrowiae</name>
    <dbReference type="NCBI Taxonomy" id="94023"/>
    <lineage>
        <taxon>Eukaryota</taxon>
        <taxon>Fungi</taxon>
        <taxon>Fungi incertae sedis</taxon>
        <taxon>Mucoromycota</taxon>
        <taxon>Glomeromycotina</taxon>
        <taxon>Glomeromycetes</taxon>
        <taxon>Diversisporales</taxon>
        <taxon>Acaulosporaceae</taxon>
        <taxon>Acaulospora</taxon>
    </lineage>
</organism>
<reference evidence="1" key="1">
    <citation type="submission" date="2021-06" db="EMBL/GenBank/DDBJ databases">
        <authorList>
            <person name="Kallberg Y."/>
            <person name="Tangrot J."/>
            <person name="Rosling A."/>
        </authorList>
    </citation>
    <scope>NUCLEOTIDE SEQUENCE</scope>
    <source>
        <strain evidence="1">CL551</strain>
    </source>
</reference>
<evidence type="ECO:0000313" key="2">
    <source>
        <dbReference type="Proteomes" id="UP000789342"/>
    </source>
</evidence>
<sequence>MTEKARIKTTISFDIPASMIHSNESIYTPPFATTYDMYWQLHLRKSTNDPKYCTLTLNAIPNSDEN</sequence>
<dbReference type="EMBL" id="CAJVPV010011209">
    <property type="protein sequence ID" value="CAG8658929.1"/>
    <property type="molecule type" value="Genomic_DNA"/>
</dbReference>
<feature type="non-terminal residue" evidence="1">
    <location>
        <position position="1"/>
    </location>
</feature>
<protein>
    <submittedName>
        <fullName evidence="1">17963_t:CDS:1</fullName>
    </submittedName>
</protein>
<evidence type="ECO:0000313" key="1">
    <source>
        <dbReference type="EMBL" id="CAG8658929.1"/>
    </source>
</evidence>
<gene>
    <name evidence="1" type="ORF">AMORRO_LOCUS10317</name>
</gene>
<accession>A0A9N9DZE5</accession>
<name>A0A9N9DZE5_9GLOM</name>
<proteinExistence type="predicted"/>